<keyword evidence="13" id="KW-0539">Nucleus</keyword>
<feature type="compositionally biased region" description="Basic and acidic residues" evidence="16">
    <location>
        <begin position="923"/>
        <end position="933"/>
    </location>
</feature>
<evidence type="ECO:0000256" key="3">
    <source>
        <dbReference type="ARBA" id="ARBA00007404"/>
    </source>
</evidence>
<dbReference type="InterPro" id="IPR020568">
    <property type="entry name" value="Ribosomal_Su5_D2-typ_SF"/>
</dbReference>
<dbReference type="GO" id="GO:0000175">
    <property type="term" value="F:3'-5'-RNA exonuclease activity"/>
    <property type="evidence" value="ECO:0007669"/>
    <property type="project" value="TreeGrafter"/>
</dbReference>
<dbReference type="PANTHER" id="PTHR11252:SF0">
    <property type="entry name" value="POLYRIBONUCLEOTIDE NUCLEOTIDYLTRANSFERASE 1, MITOCHONDRIAL"/>
    <property type="match status" value="1"/>
</dbReference>
<evidence type="ECO:0000256" key="13">
    <source>
        <dbReference type="ARBA" id="ARBA00023242"/>
    </source>
</evidence>
<dbReference type="FunFam" id="3.30.1370.10:FF:000044">
    <property type="entry name" value="Polyribonucleotide nucleotidyltransferase 1, mitochondrial"/>
    <property type="match status" value="1"/>
</dbReference>
<dbReference type="Pfam" id="PF03725">
    <property type="entry name" value="RNase_PH_C"/>
    <property type="match status" value="1"/>
</dbReference>
<evidence type="ECO:0000256" key="15">
    <source>
        <dbReference type="PROSITE-ProRule" id="PRU00117"/>
    </source>
</evidence>
<dbReference type="GO" id="GO:0005829">
    <property type="term" value="C:cytosol"/>
    <property type="evidence" value="ECO:0007669"/>
    <property type="project" value="TreeGrafter"/>
</dbReference>
<dbReference type="Gene3D" id="1.10.10.2150">
    <property type="entry name" value="Ribosomal RNA-processing protein 8, N-terminal domain"/>
    <property type="match status" value="1"/>
</dbReference>
<dbReference type="CDD" id="cd09033">
    <property type="entry name" value="KH-I_PNPT1"/>
    <property type="match status" value="1"/>
</dbReference>
<feature type="compositionally biased region" description="Polar residues" evidence="16">
    <location>
        <begin position="648"/>
        <end position="664"/>
    </location>
</feature>
<dbReference type="FunCoup" id="A0A2R2MQD2">
    <property type="interactions" value="2102"/>
</dbReference>
<evidence type="ECO:0000256" key="7">
    <source>
        <dbReference type="ARBA" id="ARBA00022552"/>
    </source>
</evidence>
<comment type="subcellular location">
    <subcellularLocation>
        <location evidence="1">Nucleus</location>
        <location evidence="1">Nucleolus</location>
    </subcellularLocation>
</comment>
<dbReference type="GO" id="GO:0005730">
    <property type="term" value="C:nucleolus"/>
    <property type="evidence" value="ECO:0007669"/>
    <property type="project" value="UniProtKB-SubCell"/>
</dbReference>
<dbReference type="GO" id="GO:0008168">
    <property type="term" value="F:methyltransferase activity"/>
    <property type="evidence" value="ECO:0007669"/>
    <property type="project" value="UniProtKB-KW"/>
</dbReference>
<keyword evidence="6" id="KW-0963">Cytoplasm</keyword>
<dbReference type="GO" id="GO:0000965">
    <property type="term" value="P:mitochondrial RNA 3'-end processing"/>
    <property type="evidence" value="ECO:0007669"/>
    <property type="project" value="TreeGrafter"/>
</dbReference>
<evidence type="ECO:0000256" key="1">
    <source>
        <dbReference type="ARBA" id="ARBA00004604"/>
    </source>
</evidence>
<dbReference type="InterPro" id="IPR029063">
    <property type="entry name" value="SAM-dependent_MTases_sf"/>
</dbReference>
<dbReference type="GO" id="GO:0032259">
    <property type="term" value="P:methylation"/>
    <property type="evidence" value="ECO:0007669"/>
    <property type="project" value="UniProtKB-KW"/>
</dbReference>
<protein>
    <recommendedName>
        <fullName evidence="5">Ribosomal RNA-processing protein 8</fullName>
        <ecNumber evidence="4">2.7.7.8</ecNumber>
    </recommendedName>
    <alternativeName>
        <fullName evidence="14">Polynucleotide phosphorylase 1</fullName>
    </alternativeName>
</protein>
<dbReference type="GO" id="GO:0000958">
    <property type="term" value="P:mitochondrial mRNA catabolic process"/>
    <property type="evidence" value="ECO:0007669"/>
    <property type="project" value="TreeGrafter"/>
</dbReference>
<dbReference type="PANTHER" id="PTHR11252">
    <property type="entry name" value="POLYRIBONUCLEOTIDE NUCLEOTIDYLTRANSFERASE"/>
    <property type="match status" value="1"/>
</dbReference>
<dbReference type="InterPro" id="IPR036345">
    <property type="entry name" value="ExoRNase_PH_dom2_sf"/>
</dbReference>
<keyword evidence="9" id="KW-0808">Transferase</keyword>
<dbReference type="InterPro" id="IPR004088">
    <property type="entry name" value="KH_dom_type_1"/>
</dbReference>
<dbReference type="GO" id="GO:0006364">
    <property type="term" value="P:rRNA processing"/>
    <property type="evidence" value="ECO:0007669"/>
    <property type="project" value="UniProtKB-KW"/>
</dbReference>
<feature type="compositionally biased region" description="Polar residues" evidence="16">
    <location>
        <begin position="729"/>
        <end position="754"/>
    </location>
</feature>
<accession>A0A2R2MQD2</accession>
<evidence type="ECO:0000256" key="16">
    <source>
        <dbReference type="SAM" id="MobiDB-lite"/>
    </source>
</evidence>
<dbReference type="SUPFAM" id="SSF54791">
    <property type="entry name" value="Eukaryotic type KH-domain (KH-domain type I)"/>
    <property type="match status" value="1"/>
</dbReference>
<dbReference type="GO" id="GO:0005739">
    <property type="term" value="C:mitochondrion"/>
    <property type="evidence" value="ECO:0007669"/>
    <property type="project" value="TreeGrafter"/>
</dbReference>
<dbReference type="InterPro" id="IPR012162">
    <property type="entry name" value="PNPase"/>
</dbReference>
<evidence type="ECO:0000313" key="18">
    <source>
        <dbReference type="Proteomes" id="UP000085678"/>
    </source>
</evidence>
<evidence type="ECO:0000256" key="2">
    <source>
        <dbReference type="ARBA" id="ARBA00006301"/>
    </source>
</evidence>
<dbReference type="SUPFAM" id="SSF55666">
    <property type="entry name" value="Ribonuclease PH domain 2-like"/>
    <property type="match status" value="2"/>
</dbReference>
<name>A0A2R2MQD2_LINAN</name>
<dbReference type="GeneID" id="106171800"/>
<dbReference type="InterPro" id="IPR042036">
    <property type="entry name" value="RRP8_N"/>
</dbReference>
<feature type="region of interest" description="Disordered" evidence="16">
    <location>
        <begin position="595"/>
        <end position="933"/>
    </location>
</feature>
<dbReference type="KEGG" id="lak:106171800"/>
<dbReference type="InParanoid" id="A0A2R2MQD2"/>
<dbReference type="EC" id="2.7.7.8" evidence="4"/>
<dbReference type="Pfam" id="PF00013">
    <property type="entry name" value="KH_1"/>
    <property type="match status" value="1"/>
</dbReference>
<dbReference type="PROSITE" id="PS50084">
    <property type="entry name" value="KH_TYPE_1"/>
    <property type="match status" value="1"/>
</dbReference>
<dbReference type="GO" id="GO:0003723">
    <property type="term" value="F:RNA binding"/>
    <property type="evidence" value="ECO:0007669"/>
    <property type="project" value="UniProtKB-UniRule"/>
</dbReference>
<dbReference type="FunFam" id="1.10.10.2150:FF:000001">
    <property type="entry name" value="Ribosomal RNA-processing protein 8"/>
    <property type="match status" value="1"/>
</dbReference>
<dbReference type="InterPro" id="IPR015847">
    <property type="entry name" value="ExoRNase_PH_dom2"/>
</dbReference>
<evidence type="ECO:0000256" key="12">
    <source>
        <dbReference type="ARBA" id="ARBA00022884"/>
    </source>
</evidence>
<feature type="compositionally biased region" description="Basic and acidic residues" evidence="16">
    <location>
        <begin position="716"/>
        <end position="727"/>
    </location>
</feature>
<dbReference type="RefSeq" id="XP_023932450.1">
    <property type="nucleotide sequence ID" value="XM_024076682.1"/>
</dbReference>
<feature type="compositionally biased region" description="Basic and acidic residues" evidence="16">
    <location>
        <begin position="772"/>
        <end position="784"/>
    </location>
</feature>
<dbReference type="InterPro" id="IPR036612">
    <property type="entry name" value="KH_dom_type_1_sf"/>
</dbReference>
<dbReference type="Proteomes" id="UP000085678">
    <property type="component" value="Unplaced"/>
</dbReference>
<sequence>MSFIDGSIFQISFISRPIRISCGQFARMASGSAVAEIGDTAVMATAVSKSSPPTAGQGFMPLSVDYRQKAAAAGRIPTNYLRRELGPTEKETLASRMIDRSLRPLFPSSFKTETQIMCNLMSVDGQHDPEIASLNAASAALLLSDIPWNGPMGAVRIGYTNKGFVVNPTRKQLMSSRLNLIVAAVENKVVMLDGSAEVLPYGLFKNAVHLGVEKVRPILAELRTLQKNFGKKKKPIVIPSEDIIPQEMRDTLKVIAEQKLHGIFTDSSHNKFSRDKAVNDVRYQTVRAMGLAEKNFMLHYEFPPYATNETGKQGVANRRELGHGALAEKALRTVLPEDYPFTIRLTSEVLESNGSSSMATVCGGSLALMDAGVPISEPAAGVAIGVFTNYKGDDASSDLNEDSKEQTGQDEKHCLLTDLVGIEDYMGDMDFKMAGTKFGVTAIQADVKTPGLPTDVMIEATDEAQVAIKKLLDIMAETLPTYRSQKKENAPVTEKLELPLSKRAKFVGPGGYNIKKLRSETGITVSSVDETTFQLFAPNKDAMEEAKEMIDKQLKSSKEPDLEFSAVYTAKIVEVRNNGVLVQIHPMLEPALLHNSQLTKRKEKKKKKPHLNTDHSGSDEISASQKKTKKRPLGQVDSLSKKKHTVGSLGSLQGKSTSHVQNSAMVAKVKKIHKPTAKMTTNGGESVPKFKLNKKHKNLEKSQNDINKNKKKRNKYKDFDKNKKEAVNDESSGGKDTTVTQTQKKAEASNTTRPSLPKKKKKRKRKAKKNKYKDLWEAQQREKSASTGNADKGDFVINSQANEKHTKSETVPKGACTETNLSKSSLKRKRECPGDEMKDNNMSKRDNATPVDSVTNHKRRKLDTSVGDGNGFSDGTKMAQSTNNIVSDKKQKSPGERNSSAKIEKLGNVSVKSVSKRTKGKSSKVDKLERKTGKEHKVLKGKVTKDVINQPLAEKDGSNNLQLAPKSKTGLDKNKVKALLQADESNTGEKKTKMVTKKEEKFAAKEILSPQSKSQNKSQVLREKMMERLHAARFRFLNEQLYTLPSEEAVKLFRSDPEAFKAYHDGFQNQVAKWPQSPVNTIIDFIKKKASNEVIADFGCGDAKIAQSVSNQVHSFDLVAVNKYVTACDMSKTPLKDGSVGVAVFCLALMGTNLVDFLREANRVLKKGGKLLIAEVVSRFDRIGAFVKSVEQMGFSTLHTR</sequence>
<evidence type="ECO:0000256" key="10">
    <source>
        <dbReference type="ARBA" id="ARBA00022691"/>
    </source>
</evidence>
<comment type="similarity">
    <text evidence="3">Belongs to the polyribonucleotide nucleotidyltransferase family.</text>
</comment>
<dbReference type="Gene3D" id="3.40.50.150">
    <property type="entry name" value="Vaccinia Virus protein VP39"/>
    <property type="match status" value="1"/>
</dbReference>
<dbReference type="OrthoDB" id="437922at2759"/>
<dbReference type="SUPFAM" id="SSF53335">
    <property type="entry name" value="S-adenosyl-L-methionine-dependent methyltransferases"/>
    <property type="match status" value="1"/>
</dbReference>
<gene>
    <name evidence="19" type="primary">LOC106171800</name>
</gene>
<keyword evidence="10" id="KW-0949">S-adenosyl-L-methionine</keyword>
<proteinExistence type="inferred from homology"/>
<evidence type="ECO:0000256" key="9">
    <source>
        <dbReference type="ARBA" id="ARBA00022679"/>
    </source>
</evidence>
<feature type="domain" description="K Homology" evidence="17">
    <location>
        <begin position="490"/>
        <end position="555"/>
    </location>
</feature>
<evidence type="ECO:0000256" key="4">
    <source>
        <dbReference type="ARBA" id="ARBA00012416"/>
    </source>
</evidence>
<feature type="compositionally biased region" description="Basic residues" evidence="16">
    <location>
        <begin position="756"/>
        <end position="771"/>
    </location>
</feature>
<evidence type="ECO:0000256" key="14">
    <source>
        <dbReference type="ARBA" id="ARBA00031451"/>
    </source>
</evidence>
<keyword evidence="11" id="KW-0548">Nucleotidyltransferase</keyword>
<evidence type="ECO:0000256" key="8">
    <source>
        <dbReference type="ARBA" id="ARBA00022603"/>
    </source>
</evidence>
<evidence type="ECO:0000313" key="19">
    <source>
        <dbReference type="RefSeq" id="XP_023932450.1"/>
    </source>
</evidence>
<dbReference type="Pfam" id="PF01138">
    <property type="entry name" value="RNase_PH"/>
    <property type="match status" value="2"/>
</dbReference>
<dbReference type="InterPro" id="IPR027408">
    <property type="entry name" value="PNPase/RNase_PH_dom_sf"/>
</dbReference>
<dbReference type="STRING" id="7574.A0A2R2MQD2"/>
<feature type="compositionally biased region" description="Basic residues" evidence="16">
    <location>
        <begin position="599"/>
        <end position="610"/>
    </location>
</feature>
<keyword evidence="18" id="KW-1185">Reference proteome</keyword>
<organism evidence="18 19">
    <name type="scientific">Lingula anatina</name>
    <name type="common">Brachiopod</name>
    <name type="synonym">Lingula unguis</name>
    <dbReference type="NCBI Taxonomy" id="7574"/>
    <lineage>
        <taxon>Eukaryota</taxon>
        <taxon>Metazoa</taxon>
        <taxon>Spiralia</taxon>
        <taxon>Lophotrochozoa</taxon>
        <taxon>Brachiopoda</taxon>
        <taxon>Linguliformea</taxon>
        <taxon>Lingulata</taxon>
        <taxon>Lingulida</taxon>
        <taxon>Linguloidea</taxon>
        <taxon>Lingulidae</taxon>
        <taxon>Lingula</taxon>
    </lineage>
</organism>
<dbReference type="InterPro" id="IPR001247">
    <property type="entry name" value="ExoRNase_PH_dom1"/>
</dbReference>
<dbReference type="Pfam" id="PF05148">
    <property type="entry name" value="Methyltransf_8"/>
    <property type="match status" value="1"/>
</dbReference>
<dbReference type="AlphaFoldDB" id="A0A2R2MQD2"/>
<evidence type="ECO:0000259" key="17">
    <source>
        <dbReference type="SMART" id="SM00322"/>
    </source>
</evidence>
<dbReference type="Gene3D" id="3.30.230.70">
    <property type="entry name" value="GHMP Kinase, N-terminal domain"/>
    <property type="match status" value="2"/>
</dbReference>
<dbReference type="InterPro" id="IPR004087">
    <property type="entry name" value="KH_dom"/>
</dbReference>
<dbReference type="Gene3D" id="3.30.1370.10">
    <property type="entry name" value="K Homology domain, type 1"/>
    <property type="match status" value="1"/>
</dbReference>
<evidence type="ECO:0000256" key="6">
    <source>
        <dbReference type="ARBA" id="ARBA00022490"/>
    </source>
</evidence>
<keyword evidence="8" id="KW-0489">Methyltransferase</keyword>
<dbReference type="FunFam" id="3.30.230.70:FF:000001">
    <property type="entry name" value="Polyribonucleotide nucleotidyltransferase"/>
    <property type="match status" value="1"/>
</dbReference>
<dbReference type="SMART" id="SM00322">
    <property type="entry name" value="KH"/>
    <property type="match status" value="1"/>
</dbReference>
<dbReference type="CDD" id="cd02440">
    <property type="entry name" value="AdoMet_MTases"/>
    <property type="match status" value="1"/>
</dbReference>
<feature type="compositionally biased region" description="Basic and acidic residues" evidence="16">
    <location>
        <begin position="831"/>
        <end position="847"/>
    </location>
</feature>
<reference evidence="19" key="1">
    <citation type="submission" date="2025-08" db="UniProtKB">
        <authorList>
            <consortium name="RefSeq"/>
        </authorList>
    </citation>
    <scope>IDENTIFICATION</scope>
    <source>
        <tissue evidence="19">Gonads</tissue>
    </source>
</reference>
<keyword evidence="12 15" id="KW-0694">RNA-binding</keyword>
<dbReference type="GO" id="GO:0004654">
    <property type="term" value="F:polyribonucleotide nucleotidyltransferase activity"/>
    <property type="evidence" value="ECO:0007669"/>
    <property type="project" value="UniProtKB-EC"/>
</dbReference>
<dbReference type="SUPFAM" id="SSF54211">
    <property type="entry name" value="Ribosomal protein S5 domain 2-like"/>
    <property type="match status" value="2"/>
</dbReference>
<dbReference type="InterPro" id="IPR007823">
    <property type="entry name" value="RRP8"/>
</dbReference>
<evidence type="ECO:0000256" key="11">
    <source>
        <dbReference type="ARBA" id="ARBA00022695"/>
    </source>
</evidence>
<comment type="similarity">
    <text evidence="2">Belongs to the methyltransferase superfamily. RRP8 family.</text>
</comment>
<keyword evidence="7" id="KW-0698">rRNA processing</keyword>
<evidence type="ECO:0000256" key="5">
    <source>
        <dbReference type="ARBA" id="ARBA00020203"/>
    </source>
</evidence>